<feature type="binding site" evidence="9">
    <location>
        <position position="30"/>
    </location>
    <ligand>
        <name>S-adenosyl-L-methionine</name>
        <dbReference type="ChEBI" id="CHEBI:59789"/>
    </ligand>
</feature>
<evidence type="ECO:0000256" key="5">
    <source>
        <dbReference type="ARBA" id="ARBA00022679"/>
    </source>
</evidence>
<proteinExistence type="inferred from homology"/>
<keyword evidence="4 9" id="KW-0489">Methyltransferase</keyword>
<evidence type="ECO:0000256" key="2">
    <source>
        <dbReference type="ARBA" id="ARBA00022490"/>
    </source>
</evidence>
<evidence type="ECO:0000256" key="4">
    <source>
        <dbReference type="ARBA" id="ARBA00022603"/>
    </source>
</evidence>
<dbReference type="GO" id="GO:0000179">
    <property type="term" value="F:rRNA (adenine-N6,N6-)-dimethyltransferase activity"/>
    <property type="evidence" value="ECO:0007669"/>
    <property type="project" value="UniProtKB-UniRule"/>
</dbReference>
<feature type="domain" description="Ribosomal RNA adenine methylase transferase N-terminal" evidence="10">
    <location>
        <begin position="35"/>
        <end position="206"/>
    </location>
</feature>
<evidence type="ECO:0000313" key="12">
    <source>
        <dbReference type="Proteomes" id="UP000261087"/>
    </source>
</evidence>
<dbReference type="GO" id="GO:0003723">
    <property type="term" value="F:RNA binding"/>
    <property type="evidence" value="ECO:0007669"/>
    <property type="project" value="UniProtKB-UniRule"/>
</dbReference>
<feature type="binding site" evidence="9">
    <location>
        <position position="76"/>
    </location>
    <ligand>
        <name>S-adenosyl-L-methionine</name>
        <dbReference type="ChEBI" id="CHEBI:59789"/>
    </ligand>
</feature>
<gene>
    <name evidence="11" type="primary">rsmA</name>
    <name evidence="11" type="ORF">DXB31_05980</name>
</gene>
<accession>A0A3E5FQ88</accession>
<evidence type="ECO:0000256" key="6">
    <source>
        <dbReference type="ARBA" id="ARBA00022691"/>
    </source>
</evidence>
<dbReference type="InterPro" id="IPR020598">
    <property type="entry name" value="rRNA_Ade_methylase_Trfase_N"/>
</dbReference>
<keyword evidence="2" id="KW-0963">Cytoplasm</keyword>
<dbReference type="Pfam" id="PF00398">
    <property type="entry name" value="RrnaAD"/>
    <property type="match status" value="1"/>
</dbReference>
<evidence type="ECO:0000259" key="10">
    <source>
        <dbReference type="SMART" id="SM00650"/>
    </source>
</evidence>
<reference evidence="11 12" key="1">
    <citation type="submission" date="2018-08" db="EMBL/GenBank/DDBJ databases">
        <title>A genome reference for cultivated species of the human gut microbiota.</title>
        <authorList>
            <person name="Zou Y."/>
            <person name="Xue W."/>
            <person name="Luo G."/>
        </authorList>
    </citation>
    <scope>NUCLEOTIDE SEQUENCE [LARGE SCALE GENOMIC DNA]</scope>
    <source>
        <strain evidence="11 12">OM02-6</strain>
    </source>
</reference>
<keyword evidence="3" id="KW-0698">rRNA processing</keyword>
<dbReference type="Gene3D" id="3.40.50.150">
    <property type="entry name" value="Vaccinia Virus protein VP39"/>
    <property type="match status" value="1"/>
</dbReference>
<dbReference type="RefSeq" id="WP_004610738.1">
    <property type="nucleotide sequence ID" value="NZ_CABKNM010000001.1"/>
</dbReference>
<keyword evidence="7 9" id="KW-0694">RNA-binding</keyword>
<protein>
    <recommendedName>
        <fullName evidence="1">rRNA adenine N-6-methyltransferase</fullName>
    </recommendedName>
    <alternativeName>
        <fullName evidence="8">Macrolide-lincosamide-streptogramin B resistance protein</fullName>
    </alternativeName>
</protein>
<evidence type="ECO:0000256" key="9">
    <source>
        <dbReference type="PROSITE-ProRule" id="PRU01026"/>
    </source>
</evidence>
<evidence type="ECO:0000256" key="3">
    <source>
        <dbReference type="ARBA" id="ARBA00022552"/>
    </source>
</evidence>
<dbReference type="NCBIfam" id="TIGR00755">
    <property type="entry name" value="ksgA"/>
    <property type="match status" value="1"/>
</dbReference>
<dbReference type="PANTHER" id="PTHR11727:SF7">
    <property type="entry name" value="DIMETHYLADENOSINE TRANSFERASE-RELATED"/>
    <property type="match status" value="1"/>
</dbReference>
<dbReference type="AlphaFoldDB" id="A0A3E5FQ88"/>
<evidence type="ECO:0000256" key="8">
    <source>
        <dbReference type="ARBA" id="ARBA00029941"/>
    </source>
</evidence>
<dbReference type="GO" id="GO:0005829">
    <property type="term" value="C:cytosol"/>
    <property type="evidence" value="ECO:0007669"/>
    <property type="project" value="TreeGrafter"/>
</dbReference>
<feature type="binding site" evidence="9">
    <location>
        <position position="100"/>
    </location>
    <ligand>
        <name>S-adenosyl-L-methionine</name>
        <dbReference type="ChEBI" id="CHEBI:59789"/>
    </ligand>
</feature>
<comment type="similarity">
    <text evidence="9">Belongs to the class I-like SAM-binding methyltransferase superfamily. rRNA adenine N(6)-methyltransferase family.</text>
</comment>
<feature type="binding site" evidence="9">
    <location>
        <position position="125"/>
    </location>
    <ligand>
        <name>S-adenosyl-L-methionine</name>
        <dbReference type="ChEBI" id="CHEBI:59789"/>
    </ligand>
</feature>
<feature type="binding site" evidence="9">
    <location>
        <position position="28"/>
    </location>
    <ligand>
        <name>S-adenosyl-L-methionine</name>
        <dbReference type="ChEBI" id="CHEBI:59789"/>
    </ligand>
</feature>
<dbReference type="PROSITE" id="PS01131">
    <property type="entry name" value="RRNA_A_DIMETH"/>
    <property type="match status" value="1"/>
</dbReference>
<name>A0A3E5FQ88_9FIRM</name>
<dbReference type="EMBL" id="QSVF01000011">
    <property type="protein sequence ID" value="RGO10379.1"/>
    <property type="molecule type" value="Genomic_DNA"/>
</dbReference>
<comment type="caution">
    <text evidence="11">The sequence shown here is derived from an EMBL/GenBank/DDBJ whole genome shotgun (WGS) entry which is preliminary data.</text>
</comment>
<evidence type="ECO:0000256" key="7">
    <source>
        <dbReference type="ARBA" id="ARBA00022884"/>
    </source>
</evidence>
<dbReference type="PANTHER" id="PTHR11727">
    <property type="entry name" value="DIMETHYLADENOSINE TRANSFERASE"/>
    <property type="match status" value="1"/>
</dbReference>
<organism evidence="11 12">
    <name type="scientific">Thomasclavelia spiroformis</name>
    <dbReference type="NCBI Taxonomy" id="29348"/>
    <lineage>
        <taxon>Bacteria</taxon>
        <taxon>Bacillati</taxon>
        <taxon>Bacillota</taxon>
        <taxon>Erysipelotrichia</taxon>
        <taxon>Erysipelotrichales</taxon>
        <taxon>Coprobacillaceae</taxon>
        <taxon>Thomasclavelia</taxon>
    </lineage>
</organism>
<feature type="binding site" evidence="9">
    <location>
        <position position="55"/>
    </location>
    <ligand>
        <name>S-adenosyl-L-methionine</name>
        <dbReference type="ChEBI" id="CHEBI:59789"/>
    </ligand>
</feature>
<keyword evidence="5 9" id="KW-0808">Transferase</keyword>
<evidence type="ECO:0000313" key="11">
    <source>
        <dbReference type="EMBL" id="RGO10379.1"/>
    </source>
</evidence>
<dbReference type="InterPro" id="IPR029063">
    <property type="entry name" value="SAM-dependent_MTases_sf"/>
</dbReference>
<keyword evidence="6 9" id="KW-0949">S-adenosyl-L-methionine</keyword>
<dbReference type="InterPro" id="IPR001737">
    <property type="entry name" value="KsgA/Erm"/>
</dbReference>
<dbReference type="SUPFAM" id="SSF53335">
    <property type="entry name" value="S-adenosyl-L-methionine-dependent methyltransferases"/>
    <property type="match status" value="1"/>
</dbReference>
<dbReference type="GeneID" id="94016359"/>
<dbReference type="InterPro" id="IPR023165">
    <property type="entry name" value="rRNA_Ade_diMease-like_C"/>
</dbReference>
<dbReference type="SMART" id="SM00650">
    <property type="entry name" value="rADc"/>
    <property type="match status" value="1"/>
</dbReference>
<dbReference type="InterPro" id="IPR020596">
    <property type="entry name" value="rRNA_Ade_Mease_Trfase_CS"/>
</dbReference>
<dbReference type="Gene3D" id="1.10.8.100">
    <property type="entry name" value="Ribosomal RNA adenine dimethylase-like, domain 2"/>
    <property type="match status" value="1"/>
</dbReference>
<evidence type="ECO:0000256" key="1">
    <source>
        <dbReference type="ARBA" id="ARBA00016505"/>
    </source>
</evidence>
<dbReference type="Proteomes" id="UP000261087">
    <property type="component" value="Unassembled WGS sequence"/>
</dbReference>
<sequence length="268" mass="30971">MKDIATLSTTKYILDKYNLNALKKYGQNFLIDINVVNKIIKETRIDKDVAVIEVGPGIGALTQMLSRYGGKVISFEIDERFRPVYDEFLIADNLEIIFGDFMKQEINKIVVDLKKTYSKVYLVANLPYYITTAIIEKVILSDCNIDQLIVMVQKEVALKMTSDYKNPLLLMIKDMGKVEYLFTVNKNVFLPAPHVDSAIIKIVLTKKPNLKLYDILNVCFKQRRKTIYNNLKKEYSNALEILEKCKIDTKKRSEELSLNDFKNITDMI</sequence>
<dbReference type="InterPro" id="IPR011530">
    <property type="entry name" value="rRNA_adenine_dimethylase"/>
</dbReference>
<dbReference type="PROSITE" id="PS51689">
    <property type="entry name" value="SAM_RNA_A_N6_MT"/>
    <property type="match status" value="1"/>
</dbReference>